<feature type="compositionally biased region" description="Pro residues" evidence="1">
    <location>
        <begin position="11"/>
        <end position="30"/>
    </location>
</feature>
<name>A0A1Y2ECN4_9BASI</name>
<dbReference type="Proteomes" id="UP000193467">
    <property type="component" value="Unassembled WGS sequence"/>
</dbReference>
<feature type="region of interest" description="Disordered" evidence="1">
    <location>
        <begin position="173"/>
        <end position="200"/>
    </location>
</feature>
<dbReference type="STRING" id="106004.A0A1Y2ECN4"/>
<dbReference type="OrthoDB" id="2535935at2759"/>
<dbReference type="InterPro" id="IPR051412">
    <property type="entry name" value="Formin_Homology_Diaphanous_sf"/>
</dbReference>
<proteinExistence type="predicted"/>
<evidence type="ECO:0000313" key="3">
    <source>
        <dbReference type="Proteomes" id="UP000193467"/>
    </source>
</evidence>
<dbReference type="PANTHER" id="PTHR45691:SF6">
    <property type="entry name" value="PROTEIN DIAPHANOUS"/>
    <property type="match status" value="1"/>
</dbReference>
<organism evidence="2 3">
    <name type="scientific">Leucosporidium creatinivorum</name>
    <dbReference type="NCBI Taxonomy" id="106004"/>
    <lineage>
        <taxon>Eukaryota</taxon>
        <taxon>Fungi</taxon>
        <taxon>Dikarya</taxon>
        <taxon>Basidiomycota</taxon>
        <taxon>Pucciniomycotina</taxon>
        <taxon>Microbotryomycetes</taxon>
        <taxon>Leucosporidiales</taxon>
        <taxon>Leucosporidium</taxon>
    </lineage>
</organism>
<feature type="compositionally biased region" description="Polar residues" evidence="1">
    <location>
        <begin position="714"/>
        <end position="730"/>
    </location>
</feature>
<accession>A0A1Y2ECN4</accession>
<gene>
    <name evidence="2" type="ORF">BCR35DRAFT_308196</name>
</gene>
<dbReference type="AlphaFoldDB" id="A0A1Y2ECN4"/>
<dbReference type="GO" id="GO:0005884">
    <property type="term" value="C:actin filament"/>
    <property type="evidence" value="ECO:0007669"/>
    <property type="project" value="TreeGrafter"/>
</dbReference>
<dbReference type="GO" id="GO:0030041">
    <property type="term" value="P:actin filament polymerization"/>
    <property type="evidence" value="ECO:0007669"/>
    <property type="project" value="TreeGrafter"/>
</dbReference>
<sequence>MRFRGWAGKPPLKPPLPPARPPPAPPPPRLSLPTSAAPFSSPPPPPAVQLARQQAEHRFVRPVPRPPPQPPLPASTAHDELSTLLHELPPIAGDPLQPHLRLRPDDEIRRELGQWRTACWRAHALLAGPLQEDRREFRNKVVRVVAHTMRLLARVRMYSAAWELERAFFTKDDRPKRKGRGGRARKGEAGGGVGRSSSLSRQQVYGKGLGLKRGNINIAWMQSLGLRLEPGVYEGTKAFGAALQQLRKEQAGEGGINPHIIAFLLRKAELLEWKLQEDGMRPGEAKRQVQRLLEGIRENERLGQADVVRLALMETTLQKMEKDIKGKGKTSRNVYLQLKTDVRALVGEMEDLEGEEMEALHDVLASPSSSERIREEREILDLRAQTLHLAIRFLLLDAHHAPHLPPDMALALYRRSIAAACKVYANLLDLLDIVASSPAELIRIRQRQSSALFRIIWASVGIVDFGSLAVRIDSPPLHQEESVPPLDTPSVQQLLGSLNLTLSTVSHPPAFNAPPTPLGISTRFWRRLVYILTLPSAPSRRAPPAPPAIRPPWPLLQTTLETILAFRQHDASLLSSIPSPPPSTASPPPSVPVHSQALFLRTSFLIHLVRAVLLGGSPSTSSSPSSSTMNEGTPQERLIFLLAWIARMERTTISRVEGGIGREVLRRSVVRNAVEEVVKREWEGFAWQERREQLVRIVREWEEGSLGGEEQSDVESTSTPIDSLNTSSDASAIPVILSPPLPRKKERWHS</sequence>
<evidence type="ECO:0000313" key="2">
    <source>
        <dbReference type="EMBL" id="ORY69167.1"/>
    </source>
</evidence>
<reference evidence="2 3" key="1">
    <citation type="submission" date="2016-07" db="EMBL/GenBank/DDBJ databases">
        <title>Pervasive Adenine N6-methylation of Active Genes in Fungi.</title>
        <authorList>
            <consortium name="DOE Joint Genome Institute"/>
            <person name="Mondo S.J."/>
            <person name="Dannebaum R.O."/>
            <person name="Kuo R.C."/>
            <person name="Labutti K."/>
            <person name="Haridas S."/>
            <person name="Kuo A."/>
            <person name="Salamov A."/>
            <person name="Ahrendt S.R."/>
            <person name="Lipzen A."/>
            <person name="Sullivan W."/>
            <person name="Andreopoulos W.B."/>
            <person name="Clum A."/>
            <person name="Lindquist E."/>
            <person name="Daum C."/>
            <person name="Ramamoorthy G.K."/>
            <person name="Gryganskyi A."/>
            <person name="Culley D."/>
            <person name="Magnuson J.K."/>
            <person name="James T.Y."/>
            <person name="O'Malley M.A."/>
            <person name="Stajich J.E."/>
            <person name="Spatafora J.W."/>
            <person name="Visel A."/>
            <person name="Grigoriev I.V."/>
        </authorList>
    </citation>
    <scope>NUCLEOTIDE SEQUENCE [LARGE SCALE GENOMIC DNA]</scope>
    <source>
        <strain evidence="2 3">62-1032</strain>
    </source>
</reference>
<feature type="region of interest" description="Disordered" evidence="1">
    <location>
        <begin position="705"/>
        <end position="750"/>
    </location>
</feature>
<comment type="caution">
    <text evidence="2">The sequence shown here is derived from an EMBL/GenBank/DDBJ whole genome shotgun (WGS) entry which is preliminary data.</text>
</comment>
<dbReference type="PANTHER" id="PTHR45691">
    <property type="entry name" value="PROTEIN DIAPHANOUS"/>
    <property type="match status" value="1"/>
</dbReference>
<keyword evidence="3" id="KW-1185">Reference proteome</keyword>
<protein>
    <submittedName>
        <fullName evidence="2">Uncharacterized protein</fullName>
    </submittedName>
</protein>
<feature type="region of interest" description="Disordered" evidence="1">
    <location>
        <begin position="1"/>
        <end position="76"/>
    </location>
</feature>
<dbReference type="EMBL" id="MCGR01000058">
    <property type="protein sequence ID" value="ORY69167.1"/>
    <property type="molecule type" value="Genomic_DNA"/>
</dbReference>
<feature type="compositionally biased region" description="Pro residues" evidence="1">
    <location>
        <begin position="63"/>
        <end position="73"/>
    </location>
</feature>
<evidence type="ECO:0000256" key="1">
    <source>
        <dbReference type="SAM" id="MobiDB-lite"/>
    </source>
</evidence>
<dbReference type="InParanoid" id="A0A1Y2ECN4"/>